<dbReference type="InterPro" id="IPR000523">
    <property type="entry name" value="Mg_chelatse_chII-like_cat_dom"/>
</dbReference>
<proteinExistence type="inferred from homology"/>
<organism evidence="3 4">
    <name type="scientific">Terrabacter carboxydivorans</name>
    <dbReference type="NCBI Taxonomy" id="619730"/>
    <lineage>
        <taxon>Bacteria</taxon>
        <taxon>Bacillati</taxon>
        <taxon>Actinomycetota</taxon>
        <taxon>Actinomycetes</taxon>
        <taxon>Micrococcales</taxon>
        <taxon>Intrasporangiaceae</taxon>
        <taxon>Terrabacter</taxon>
    </lineage>
</organism>
<reference evidence="3 4" key="1">
    <citation type="journal article" date="2019" name="Int. J. Syst. Evol. Microbiol.">
        <title>The Global Catalogue of Microorganisms (GCM) 10K type strain sequencing project: providing services to taxonomists for standard genome sequencing and annotation.</title>
        <authorList>
            <consortium name="The Broad Institute Genomics Platform"/>
            <consortium name="The Broad Institute Genome Sequencing Center for Infectious Disease"/>
            <person name="Wu L."/>
            <person name="Ma J."/>
        </authorList>
    </citation>
    <scope>NUCLEOTIDE SEQUENCE [LARGE SCALE GENOMIC DNA]</scope>
    <source>
        <strain evidence="3 4">JCM 16259</strain>
    </source>
</reference>
<name>A0ABN3L2F4_9MICO</name>
<evidence type="ECO:0000256" key="1">
    <source>
        <dbReference type="ARBA" id="ARBA00006354"/>
    </source>
</evidence>
<dbReference type="SUPFAM" id="SSF52540">
    <property type="entry name" value="P-loop containing nucleoside triphosphate hydrolases"/>
    <property type="match status" value="1"/>
</dbReference>
<dbReference type="CDD" id="cd00009">
    <property type="entry name" value="AAA"/>
    <property type="match status" value="1"/>
</dbReference>
<dbReference type="SUPFAM" id="SSF54211">
    <property type="entry name" value="Ribosomal protein S5 domain 2-like"/>
    <property type="match status" value="1"/>
</dbReference>
<gene>
    <name evidence="3" type="ORF">GCM10009858_12470</name>
</gene>
<comment type="caution">
    <text evidence="3">The sequence shown here is derived from an EMBL/GenBank/DDBJ whole genome shotgun (WGS) entry which is preliminary data.</text>
</comment>
<dbReference type="InterPro" id="IPR003593">
    <property type="entry name" value="AAA+_ATPase"/>
</dbReference>
<dbReference type="InterPro" id="IPR020568">
    <property type="entry name" value="Ribosomal_Su5_D2-typ_SF"/>
</dbReference>
<sequence>MLMGLGRTRSVGLRGVHGFVVDVEAHVTQGLPGFAISGLGDSAVKQSSDRIKAAAALIDKLPVSQRRVTVNLSPAGERKVGTGFDLGIFVAVAAAMDLVTVGVVRDVVHIGEVGLDGTVRPVPGVLPLVRAASLAGVRHVVVPVANAAEARLVSGVHVHPVADVVELVHRYGALGKGRAVEEVPVPLVAAPPPEPVRDLSEVVGQADAKLALEIAAAGGHHLLFAGPPGAGKTMLAERLPGLLPELGEAESMEVTAIHSVLGTLGSGHEARLISRPPFVAPHHGASQAAVIGGGSGHIRPGAITQAHRGVLFLDETPEFDKGVLQSLRTPLERGTVSIARAHETVTFPSRFQLVLAANPCPCGNGWGKGLDCTCTPLMRRSYFGRLSGPLLDRVDLQVHVQPPGLSLAGASAGESTASVAARVSAARAAQGERWHAVLERRSGVNADVPGSVLRGRPWRLPTSATTTLDRALERAALSLRGYDRTLRCAWTIADVMGLQRPGLEQVDLALSLRHRAGVAA</sequence>
<dbReference type="Gene3D" id="3.30.230.10">
    <property type="match status" value="1"/>
</dbReference>
<dbReference type="Proteomes" id="UP001500730">
    <property type="component" value="Unassembled WGS sequence"/>
</dbReference>
<evidence type="ECO:0000313" key="3">
    <source>
        <dbReference type="EMBL" id="GAA2476548.1"/>
    </source>
</evidence>
<dbReference type="InterPro" id="IPR014721">
    <property type="entry name" value="Ribsml_uS5_D2-typ_fold_subgr"/>
</dbReference>
<dbReference type="PANTHER" id="PTHR32039:SF7">
    <property type="entry name" value="COMPETENCE PROTEIN COMM"/>
    <property type="match status" value="1"/>
</dbReference>
<dbReference type="SMART" id="SM00382">
    <property type="entry name" value="AAA"/>
    <property type="match status" value="1"/>
</dbReference>
<dbReference type="InterPro" id="IPR045006">
    <property type="entry name" value="CHLI-like"/>
</dbReference>
<protein>
    <submittedName>
        <fullName evidence="3">YifB family Mg chelatase-like AAA ATPase</fullName>
    </submittedName>
</protein>
<accession>A0ABN3L2F4</accession>
<feature type="domain" description="AAA+ ATPase" evidence="2">
    <location>
        <begin position="218"/>
        <end position="404"/>
    </location>
</feature>
<evidence type="ECO:0000259" key="2">
    <source>
        <dbReference type="SMART" id="SM00382"/>
    </source>
</evidence>
<dbReference type="Gene3D" id="3.40.50.300">
    <property type="entry name" value="P-loop containing nucleotide triphosphate hydrolases"/>
    <property type="match status" value="1"/>
</dbReference>
<dbReference type="PANTHER" id="PTHR32039">
    <property type="entry name" value="MAGNESIUM-CHELATASE SUBUNIT CHLI"/>
    <property type="match status" value="1"/>
</dbReference>
<dbReference type="Pfam" id="PF13541">
    <property type="entry name" value="ChlI"/>
    <property type="match status" value="1"/>
</dbReference>
<dbReference type="Pfam" id="PF13335">
    <property type="entry name" value="Mg_chelatase_C"/>
    <property type="match status" value="1"/>
</dbReference>
<dbReference type="EMBL" id="BAAARE010000004">
    <property type="protein sequence ID" value="GAA2476548.1"/>
    <property type="molecule type" value="Genomic_DNA"/>
</dbReference>
<dbReference type="InterPro" id="IPR004482">
    <property type="entry name" value="Mg_chelat-rel"/>
</dbReference>
<dbReference type="InterPro" id="IPR027417">
    <property type="entry name" value="P-loop_NTPase"/>
</dbReference>
<comment type="similarity">
    <text evidence="1">Belongs to the Mg-chelatase subunits D/I family. ComM subfamily.</text>
</comment>
<evidence type="ECO:0000313" key="4">
    <source>
        <dbReference type="Proteomes" id="UP001500730"/>
    </source>
</evidence>
<dbReference type="Pfam" id="PF01078">
    <property type="entry name" value="Mg_chelatase"/>
    <property type="match status" value="1"/>
</dbReference>
<keyword evidence="4" id="KW-1185">Reference proteome</keyword>
<dbReference type="InterPro" id="IPR025158">
    <property type="entry name" value="Mg_chelat-rel_C"/>
</dbReference>
<dbReference type="NCBIfam" id="TIGR00368">
    <property type="entry name" value="YifB family Mg chelatase-like AAA ATPase"/>
    <property type="match status" value="1"/>
</dbReference>